<evidence type="ECO:0000313" key="3">
    <source>
        <dbReference type="Proteomes" id="UP001172673"/>
    </source>
</evidence>
<reference evidence="2" key="1">
    <citation type="submission" date="2022-10" db="EMBL/GenBank/DDBJ databases">
        <title>Culturing micro-colonial fungi from biological soil crusts in the Mojave desert and describing Neophaeococcomyces mojavensis, and introducing the new genera and species Taxawa tesnikishii.</title>
        <authorList>
            <person name="Kurbessoian T."/>
            <person name="Stajich J.E."/>
        </authorList>
    </citation>
    <scope>NUCLEOTIDE SEQUENCE</scope>
    <source>
        <strain evidence="2">TK_41</strain>
    </source>
</reference>
<name>A0AA38X795_9EURO</name>
<evidence type="ECO:0000256" key="1">
    <source>
        <dbReference type="SAM" id="MobiDB-lite"/>
    </source>
</evidence>
<organism evidence="2 3">
    <name type="scientific">Cladophialophora chaetospira</name>
    <dbReference type="NCBI Taxonomy" id="386627"/>
    <lineage>
        <taxon>Eukaryota</taxon>
        <taxon>Fungi</taxon>
        <taxon>Dikarya</taxon>
        <taxon>Ascomycota</taxon>
        <taxon>Pezizomycotina</taxon>
        <taxon>Eurotiomycetes</taxon>
        <taxon>Chaetothyriomycetidae</taxon>
        <taxon>Chaetothyriales</taxon>
        <taxon>Herpotrichiellaceae</taxon>
        <taxon>Cladophialophora</taxon>
    </lineage>
</organism>
<keyword evidence="3" id="KW-1185">Reference proteome</keyword>
<dbReference type="EMBL" id="JAPDRK010000011">
    <property type="protein sequence ID" value="KAJ9607883.1"/>
    <property type="molecule type" value="Genomic_DNA"/>
</dbReference>
<sequence length="498" mass="55236">MWLFEPSKPAAPTPTCVTSNTASMSPTADNAVARDARIFPPGYETPSAIWSPAEVPSERNSKGSNGNVVGLWWAESILSASTNSASIPLVLTEADFALFSSPQIIPDSCGGDSDASTCTVHKTLTDADADVATGMGMEESLSSWAMMARNAALAAWIDPDSTTYDPTMVSTCVQRSLELLQTKLRTCPFSLDDDELKSLIWTINLLASTEVVATSNLAIIHQRFFKPLLREHCRRANVNVHLISRVLCIDITRASITATTPVFELDEWMGLICHYHGHLPLLSSRGLAGDSDSEVAMSDPCLEKLFQIEECHNITELADLTGLQLNSAALNRLDPFEYHYMRNLTLQSEAMKLFRPLAIRVAAALAIMQYARLVTRALAESPEFDDSASIASLLRSILIRYDQYAADSECKAAHPAWLSHFQLWALYVAVQTYWTMMQTGHTEENEVLSWFIQEFRDRTARLGLHTWTDVEKSLTLFLYNPHLQPPGSLWFLHLSEAS</sequence>
<protein>
    <submittedName>
        <fullName evidence="2">Uncharacterized protein</fullName>
    </submittedName>
</protein>
<evidence type="ECO:0000313" key="2">
    <source>
        <dbReference type="EMBL" id="KAJ9607883.1"/>
    </source>
</evidence>
<feature type="region of interest" description="Disordered" evidence="1">
    <location>
        <begin position="1"/>
        <end position="27"/>
    </location>
</feature>
<comment type="caution">
    <text evidence="2">The sequence shown here is derived from an EMBL/GenBank/DDBJ whole genome shotgun (WGS) entry which is preliminary data.</text>
</comment>
<proteinExistence type="predicted"/>
<feature type="compositionally biased region" description="Polar residues" evidence="1">
    <location>
        <begin position="15"/>
        <end position="27"/>
    </location>
</feature>
<dbReference type="AlphaFoldDB" id="A0AA38X795"/>
<gene>
    <name evidence="2" type="ORF">H2200_007962</name>
</gene>
<accession>A0AA38X795</accession>
<dbReference type="Proteomes" id="UP001172673">
    <property type="component" value="Unassembled WGS sequence"/>
</dbReference>